<dbReference type="InterPro" id="IPR035901">
    <property type="entry name" value="GIY-YIG_endonuc_sf"/>
</dbReference>
<dbReference type="Pfam" id="PF01541">
    <property type="entry name" value="GIY-YIG"/>
    <property type="match status" value="1"/>
</dbReference>
<evidence type="ECO:0000259" key="2">
    <source>
        <dbReference type="PROSITE" id="PS50164"/>
    </source>
</evidence>
<reference evidence="3 4" key="1">
    <citation type="journal article" date="2015" name="Nature">
        <title>rRNA introns, odd ribosomes, and small enigmatic genomes across a large radiation of phyla.</title>
        <authorList>
            <person name="Brown C.T."/>
            <person name="Hug L.A."/>
            <person name="Thomas B.C."/>
            <person name="Sharon I."/>
            <person name="Castelle C.J."/>
            <person name="Singh A."/>
            <person name="Wilkins M.J."/>
            <person name="Williams K.H."/>
            <person name="Banfield J.F."/>
        </authorList>
    </citation>
    <scope>NUCLEOTIDE SEQUENCE [LARGE SCALE GENOMIC DNA]</scope>
</reference>
<evidence type="ECO:0000313" key="4">
    <source>
        <dbReference type="Proteomes" id="UP000034798"/>
    </source>
</evidence>
<comment type="similarity">
    <text evidence="1">Belongs to the UPF0213 family.</text>
</comment>
<name>A0A0G0FR11_9BACT</name>
<dbReference type="CDD" id="cd10449">
    <property type="entry name" value="GIY-YIG_SLX1_like"/>
    <property type="match status" value="1"/>
</dbReference>
<organism evidence="3 4">
    <name type="scientific">Candidatus Nomurabacteria bacterium GW2011_GWC2_35_8</name>
    <dbReference type="NCBI Taxonomy" id="1618752"/>
    <lineage>
        <taxon>Bacteria</taxon>
        <taxon>Candidatus Nomuraibacteriota</taxon>
    </lineage>
</organism>
<dbReference type="InterPro" id="IPR050190">
    <property type="entry name" value="UPF0213_domain"/>
</dbReference>
<dbReference type="Proteomes" id="UP000034798">
    <property type="component" value="Unassembled WGS sequence"/>
</dbReference>
<dbReference type="AlphaFoldDB" id="A0A0G0FR11"/>
<accession>A0A0G0FR11</accession>
<dbReference type="InterPro" id="IPR000305">
    <property type="entry name" value="GIY-YIG_endonuc"/>
</dbReference>
<dbReference type="PANTHER" id="PTHR34477:SF1">
    <property type="entry name" value="UPF0213 PROTEIN YHBQ"/>
    <property type="match status" value="1"/>
</dbReference>
<gene>
    <name evidence="3" type="ORF">UR91_C0001G0004</name>
</gene>
<dbReference type="PANTHER" id="PTHR34477">
    <property type="entry name" value="UPF0213 PROTEIN YHBQ"/>
    <property type="match status" value="1"/>
</dbReference>
<evidence type="ECO:0000313" key="3">
    <source>
        <dbReference type="EMBL" id="KKP89815.1"/>
    </source>
</evidence>
<dbReference type="SUPFAM" id="SSF82771">
    <property type="entry name" value="GIY-YIG endonuclease"/>
    <property type="match status" value="1"/>
</dbReference>
<proteinExistence type="inferred from homology"/>
<evidence type="ECO:0000256" key="1">
    <source>
        <dbReference type="ARBA" id="ARBA00007435"/>
    </source>
</evidence>
<protein>
    <submittedName>
        <fullName evidence="3">Excinuclease ABC C subunit domain protein</fullName>
    </submittedName>
</protein>
<feature type="domain" description="GIY-YIG" evidence="2">
    <location>
        <begin position="6"/>
        <end position="82"/>
    </location>
</feature>
<dbReference type="PROSITE" id="PS50164">
    <property type="entry name" value="GIY_YIG"/>
    <property type="match status" value="1"/>
</dbReference>
<comment type="caution">
    <text evidence="3">The sequence shown here is derived from an EMBL/GenBank/DDBJ whole genome shotgun (WGS) entry which is preliminary data.</text>
</comment>
<sequence>MGIGKVMGYLYILKSEKNGRYYIGSTNNLERRLAEHNSGHTASIKNLLPLRLVFSKIYANLKEARKMELHLKRMKSRSILEKIIEEKTIKTNFRK</sequence>
<dbReference type="EMBL" id="LBQZ01000001">
    <property type="protein sequence ID" value="KKP89815.1"/>
    <property type="molecule type" value="Genomic_DNA"/>
</dbReference>
<dbReference type="Gene3D" id="3.40.1440.10">
    <property type="entry name" value="GIY-YIG endonuclease"/>
    <property type="match status" value="1"/>
</dbReference>